<dbReference type="Pfam" id="PF01370">
    <property type="entry name" value="Epimerase"/>
    <property type="match status" value="1"/>
</dbReference>
<feature type="region of interest" description="Disordered" evidence="1">
    <location>
        <begin position="100"/>
        <end position="124"/>
    </location>
</feature>
<evidence type="ECO:0000313" key="3">
    <source>
        <dbReference type="EMBL" id="MEQ7848431.1"/>
    </source>
</evidence>
<name>A0ABV1P122_9ACTN</name>
<proteinExistence type="predicted"/>
<dbReference type="RefSeq" id="WP_349805045.1">
    <property type="nucleotide sequence ID" value="NZ_JBEGDP010000017.1"/>
</dbReference>
<sequence length="327" mass="34355">MRILVLGGSVFLSRAVAQEALERGHEVTCASRGRSGTVPEGAEHVAWDRSTRVVPPALASQRWDVVVDVARTPSWVRRSVTTWPEAHHVFVSTVNVYSDDATPGQTPSRGALRPAQHADVDPTTDPDAYGAMKVACEEIVLAGAARSLVLRPGLLIGPGDPSGRFTYWPTRLAEAGDGEPVLAGGSPRDVVQVLDARDLATWVVTAAERRLTGAYDAVGPTTTAGELLAEVAAGVGVTPRLRWVASDRLEAAGVQPWSGPDSLPLWLPRPAYDGMLAHDATPSLAAGLVVRPVADSARDTLAWLRATPGAPTTGLTREAEAVVLAAG</sequence>
<evidence type="ECO:0000313" key="4">
    <source>
        <dbReference type="Proteomes" id="UP001482520"/>
    </source>
</evidence>
<dbReference type="EMBL" id="JBEGDP010000017">
    <property type="protein sequence ID" value="MEQ7848431.1"/>
    <property type="molecule type" value="Genomic_DNA"/>
</dbReference>
<accession>A0ABV1P122</accession>
<comment type="caution">
    <text evidence="3">The sequence shown here is derived from an EMBL/GenBank/DDBJ whole genome shotgun (WGS) entry which is preliminary data.</text>
</comment>
<evidence type="ECO:0000259" key="2">
    <source>
        <dbReference type="Pfam" id="PF01370"/>
    </source>
</evidence>
<reference evidence="3 4" key="1">
    <citation type="submission" date="2024-02" db="EMBL/GenBank/DDBJ databases">
        <title>Full genome sequence of Nocardioides kribbensis.</title>
        <authorList>
            <person name="Poletto B.L."/>
            <person name="Silva G."/>
            <person name="Galante D."/>
            <person name="Campos K.R."/>
            <person name="Santos M.B.N."/>
            <person name="Sacchi C.T."/>
        </authorList>
    </citation>
    <scope>NUCLEOTIDE SEQUENCE [LARGE SCALE GENOMIC DNA]</scope>
    <source>
        <strain evidence="3 4">O4R</strain>
    </source>
</reference>
<evidence type="ECO:0000256" key="1">
    <source>
        <dbReference type="SAM" id="MobiDB-lite"/>
    </source>
</evidence>
<feature type="domain" description="NAD-dependent epimerase/dehydratase" evidence="2">
    <location>
        <begin position="3"/>
        <end position="209"/>
    </location>
</feature>
<dbReference type="Proteomes" id="UP001482520">
    <property type="component" value="Unassembled WGS sequence"/>
</dbReference>
<organism evidence="3 4">
    <name type="scientific">Nocardioides kribbensis</name>
    <dbReference type="NCBI Taxonomy" id="305517"/>
    <lineage>
        <taxon>Bacteria</taxon>
        <taxon>Bacillati</taxon>
        <taxon>Actinomycetota</taxon>
        <taxon>Actinomycetes</taxon>
        <taxon>Propionibacteriales</taxon>
        <taxon>Nocardioidaceae</taxon>
        <taxon>Nocardioides</taxon>
    </lineage>
</organism>
<dbReference type="Gene3D" id="3.40.50.720">
    <property type="entry name" value="NAD(P)-binding Rossmann-like Domain"/>
    <property type="match status" value="1"/>
</dbReference>
<dbReference type="SUPFAM" id="SSF51735">
    <property type="entry name" value="NAD(P)-binding Rossmann-fold domains"/>
    <property type="match status" value="1"/>
</dbReference>
<gene>
    <name evidence="3" type="ORF">V6R90_14195</name>
</gene>
<dbReference type="InterPro" id="IPR036291">
    <property type="entry name" value="NAD(P)-bd_dom_sf"/>
</dbReference>
<dbReference type="InterPro" id="IPR001509">
    <property type="entry name" value="Epimerase_deHydtase"/>
</dbReference>
<protein>
    <submittedName>
        <fullName evidence="3">NAD-dependent epimerase/dehydratase family protein</fullName>
    </submittedName>
</protein>
<keyword evidence="4" id="KW-1185">Reference proteome</keyword>